<reference evidence="1" key="1">
    <citation type="submission" date="2022-08" db="EMBL/GenBank/DDBJ databases">
        <title>Genome Sequence of Fusarium decemcellulare.</title>
        <authorList>
            <person name="Buettner E."/>
        </authorList>
    </citation>
    <scope>NUCLEOTIDE SEQUENCE</scope>
    <source>
        <strain evidence="1">Babe19</strain>
    </source>
</reference>
<keyword evidence="2" id="KW-1185">Reference proteome</keyword>
<name>A0ACC1SCR5_9HYPO</name>
<sequence length="452" mass="49487">MRTLLQKVTIALGWAGAVTAAIESVKSAAGTVAWNLLKYYTGNNTGDVPGNLPDPYYWWEAGAMFGTLIDYRWLTADKSYDDVISQAMLHQVGDAWDYVPDNQTLTEGNDDQGFWAMAAMSAAEHKFTDPPDDEPQWVALVQAVFNEYVSRWDTQHCSGGLRWQIFTWNTGYDYKNAISNGCFFNVASRLARYTGNETYSKWAEKVWDWEEKLGLITDDYQVLDGAHFDEKDCNITDSNQWSYNVGIHLHGAAVMYNITESDTWKGRVDGLLQSVNKKFVKDDVIYEQFCETSKQCNQDQQNFKGFLARWLAATTQLAPYTYEAISKLLLSSAKAAVATCTGSPTTDFNGHAGTACGFTWLSDSFDGLVGVGSQMNALSIIMYTLVDKATGPVTTKSGGTSKGDPGGGSTDKSADSPTPKYDTITMADKAGAGILTFVIAAGVVAGTAFTVF</sequence>
<protein>
    <submittedName>
        <fullName evidence="1">Uncharacterized protein</fullName>
    </submittedName>
</protein>
<organism evidence="1 2">
    <name type="scientific">Fusarium decemcellulare</name>
    <dbReference type="NCBI Taxonomy" id="57161"/>
    <lineage>
        <taxon>Eukaryota</taxon>
        <taxon>Fungi</taxon>
        <taxon>Dikarya</taxon>
        <taxon>Ascomycota</taxon>
        <taxon>Pezizomycotina</taxon>
        <taxon>Sordariomycetes</taxon>
        <taxon>Hypocreomycetidae</taxon>
        <taxon>Hypocreales</taxon>
        <taxon>Nectriaceae</taxon>
        <taxon>Fusarium</taxon>
        <taxon>Fusarium decemcellulare species complex</taxon>
    </lineage>
</organism>
<evidence type="ECO:0000313" key="2">
    <source>
        <dbReference type="Proteomes" id="UP001148629"/>
    </source>
</evidence>
<comment type="caution">
    <text evidence="1">The sequence shown here is derived from an EMBL/GenBank/DDBJ whole genome shotgun (WGS) entry which is preliminary data.</text>
</comment>
<accession>A0ACC1SCR5</accession>
<proteinExistence type="predicted"/>
<dbReference type="EMBL" id="JANRMS010000607">
    <property type="protein sequence ID" value="KAJ3536962.1"/>
    <property type="molecule type" value="Genomic_DNA"/>
</dbReference>
<gene>
    <name evidence="1" type="ORF">NM208_g6501</name>
</gene>
<evidence type="ECO:0000313" key="1">
    <source>
        <dbReference type="EMBL" id="KAJ3536962.1"/>
    </source>
</evidence>
<dbReference type="Proteomes" id="UP001148629">
    <property type="component" value="Unassembled WGS sequence"/>
</dbReference>